<dbReference type="InterPro" id="IPR051419">
    <property type="entry name" value="Lys/N-term_MeTrsfase_sf"/>
</dbReference>
<feature type="compositionally biased region" description="Basic residues" evidence="5">
    <location>
        <begin position="478"/>
        <end position="494"/>
    </location>
</feature>
<dbReference type="GO" id="GO:0032259">
    <property type="term" value="P:methylation"/>
    <property type="evidence" value="ECO:0007669"/>
    <property type="project" value="UniProtKB-KW"/>
</dbReference>
<dbReference type="PANTHER" id="PTHR12176">
    <property type="entry name" value="SAM-DEPENDENT METHYLTRANSFERASE SUPERFAMILY PROTEIN"/>
    <property type="match status" value="1"/>
</dbReference>
<dbReference type="Pfam" id="PF08241">
    <property type="entry name" value="Methyltransf_11"/>
    <property type="match status" value="1"/>
</dbReference>
<dbReference type="Pfam" id="PF01564">
    <property type="entry name" value="Spermine_synth"/>
    <property type="match status" value="1"/>
</dbReference>
<evidence type="ECO:0000256" key="4">
    <source>
        <dbReference type="ARBA" id="ARBA00023268"/>
    </source>
</evidence>
<evidence type="ECO:0000256" key="1">
    <source>
        <dbReference type="ARBA" id="ARBA00008361"/>
    </source>
</evidence>
<keyword evidence="8" id="KW-1185">Reference proteome</keyword>
<dbReference type="FunFam" id="3.40.50.150:FF:000211">
    <property type="entry name" value="Methyltransferase-like protein 13"/>
    <property type="match status" value="1"/>
</dbReference>
<evidence type="ECO:0000313" key="8">
    <source>
        <dbReference type="Proteomes" id="UP001345219"/>
    </source>
</evidence>
<feature type="domain" description="Methyltransferase type 11" evidence="6">
    <location>
        <begin position="71"/>
        <end position="172"/>
    </location>
</feature>
<evidence type="ECO:0000259" key="6">
    <source>
        <dbReference type="Pfam" id="PF08241"/>
    </source>
</evidence>
<dbReference type="EMBL" id="JAXIOK010000006">
    <property type="protein sequence ID" value="KAK4768636.1"/>
    <property type="molecule type" value="Genomic_DNA"/>
</dbReference>
<dbReference type="PANTHER" id="PTHR12176:SF78">
    <property type="entry name" value="EEF1A LYSINE AND N-TERMINAL METHYLTRANSFERASE"/>
    <property type="match status" value="1"/>
</dbReference>
<dbReference type="AlphaFoldDB" id="A0AAN7KS29"/>
<keyword evidence="4" id="KW-0511">Multifunctional enzyme</keyword>
<dbReference type="InterPro" id="IPR029063">
    <property type="entry name" value="SAM-dependent_MTases_sf"/>
</dbReference>
<proteinExistence type="inferred from homology"/>
<keyword evidence="3" id="KW-0808">Transferase</keyword>
<name>A0AAN7KS29_9MYRT</name>
<comment type="similarity">
    <text evidence="1">Belongs to the methyltransferase superfamily.</text>
</comment>
<dbReference type="Proteomes" id="UP001345219">
    <property type="component" value="Chromosome 3"/>
</dbReference>
<feature type="region of interest" description="Disordered" evidence="5">
    <location>
        <begin position="473"/>
        <end position="496"/>
    </location>
</feature>
<evidence type="ECO:0000313" key="7">
    <source>
        <dbReference type="EMBL" id="KAK4768636.1"/>
    </source>
</evidence>
<dbReference type="InterPro" id="IPR013216">
    <property type="entry name" value="Methyltransf_11"/>
</dbReference>
<reference evidence="7 8" key="1">
    <citation type="journal article" date="2023" name="Hortic Res">
        <title>Pangenome of water caltrop reveals structural variations and asymmetric subgenome divergence after allopolyploidization.</title>
        <authorList>
            <person name="Zhang X."/>
            <person name="Chen Y."/>
            <person name="Wang L."/>
            <person name="Yuan Y."/>
            <person name="Fang M."/>
            <person name="Shi L."/>
            <person name="Lu R."/>
            <person name="Comes H.P."/>
            <person name="Ma Y."/>
            <person name="Chen Y."/>
            <person name="Huang G."/>
            <person name="Zhou Y."/>
            <person name="Zheng Z."/>
            <person name="Qiu Y."/>
        </authorList>
    </citation>
    <scope>NUCLEOTIDE SEQUENCE [LARGE SCALE GENOMIC DNA]</scope>
    <source>
        <tissue evidence="7">Roots</tissue>
    </source>
</reference>
<protein>
    <recommendedName>
        <fullName evidence="6">Methyltransferase type 11 domain-containing protein</fullName>
    </recommendedName>
</protein>
<sequence>MAKQQQSQIEELLETLTDFTSKENWDKFFRIRGSDDSFEWYAEWPELKELMLSELRSLNDAAPDSLQILVPGCGNSKLSEHLYDAGFHCITNIDFSKIVISDMLRRNVRERPAMRWRVMDMTCMQFTENMFDALVDKGGLDALMEPGHGENLGNQYLTEVKRVLKTGGKFVCLTLAESHVLGLLLPKFRFGWKMAVHVIPQKQSGKPGLLTFMVVAEKKDPSLVHQMTLSFTQSSFGHSDKQVNGLFEEVNNENKVRMHYSDGSDILLSLKDLQLGAKGGLQNLIPGRRITLMLGDEGSRFSYKAVLLDAHQDSEICFTCHCGIMLVPKSRANGWLYSSEEGQWNVVQSARAARLIMVFLECFPVTVSMDDIQKDLSPLVKQLAPAVTEYGTRIPFMMVEDAITERKIVHQVSSPLTGTIVIDDVVYTDADNDISEILGSKDLRFRRLIFQRNDLLVQSEALLIVERMASDADNSPKANKKHNSKKRGSLKSKQSKGNEGIFHDYLVSPYHSGIISGFMLITSYLESMASTGNPVRTVVLGLGAGLIPMFLHQCLPCSLVEAVELDPVIVNLARDYFGFCEDGCLKVHVTDGIGFIKGAANDRQAKAIDILIIDVDSDDPSSGLSCPASSFVEETFLHNARASMSNQGLFVVNLVSRSASIKAAVILRMKSIFNHLYSLQIEKDVNEIIFALKTEDCLAEDKFPGAAHQLEKLLTCREPKMREAIIDASKKLKYLG</sequence>
<evidence type="ECO:0000256" key="3">
    <source>
        <dbReference type="ARBA" id="ARBA00022679"/>
    </source>
</evidence>
<dbReference type="Gene3D" id="3.40.50.150">
    <property type="entry name" value="Vaccinia Virus protein VP39"/>
    <property type="match status" value="2"/>
</dbReference>
<evidence type="ECO:0000256" key="5">
    <source>
        <dbReference type="SAM" id="MobiDB-lite"/>
    </source>
</evidence>
<organism evidence="7 8">
    <name type="scientific">Trapa incisa</name>
    <dbReference type="NCBI Taxonomy" id="236973"/>
    <lineage>
        <taxon>Eukaryota</taxon>
        <taxon>Viridiplantae</taxon>
        <taxon>Streptophyta</taxon>
        <taxon>Embryophyta</taxon>
        <taxon>Tracheophyta</taxon>
        <taxon>Spermatophyta</taxon>
        <taxon>Magnoliopsida</taxon>
        <taxon>eudicotyledons</taxon>
        <taxon>Gunneridae</taxon>
        <taxon>Pentapetalae</taxon>
        <taxon>rosids</taxon>
        <taxon>malvids</taxon>
        <taxon>Myrtales</taxon>
        <taxon>Lythraceae</taxon>
        <taxon>Trapa</taxon>
    </lineage>
</organism>
<dbReference type="GO" id="GO:0008757">
    <property type="term" value="F:S-adenosylmethionine-dependent methyltransferase activity"/>
    <property type="evidence" value="ECO:0007669"/>
    <property type="project" value="InterPro"/>
</dbReference>
<dbReference type="FunFam" id="3.40.50.150:FF:000256">
    <property type="entry name" value="S-adenosyl-L-methionine-dependent methyltransferase superfamily protein"/>
    <property type="match status" value="1"/>
</dbReference>
<comment type="caution">
    <text evidence="7">The sequence shown here is derived from an EMBL/GenBank/DDBJ whole genome shotgun (WGS) entry which is preliminary data.</text>
</comment>
<accession>A0AAN7KS29</accession>
<dbReference type="CDD" id="cd02440">
    <property type="entry name" value="AdoMet_MTases"/>
    <property type="match status" value="1"/>
</dbReference>
<evidence type="ECO:0000256" key="2">
    <source>
        <dbReference type="ARBA" id="ARBA00022603"/>
    </source>
</evidence>
<keyword evidence="2" id="KW-0489">Methyltransferase</keyword>
<dbReference type="SUPFAM" id="SSF53335">
    <property type="entry name" value="S-adenosyl-L-methionine-dependent methyltransferases"/>
    <property type="match status" value="2"/>
</dbReference>
<gene>
    <name evidence="7" type="ORF">SAY87_003777</name>
</gene>